<name>C9ZKT8_TRYB9</name>
<dbReference type="Proteomes" id="UP000002316">
    <property type="component" value="Chromosome 3"/>
</dbReference>
<dbReference type="RefSeq" id="XP_011771974.1">
    <property type="nucleotide sequence ID" value="XM_011773672.1"/>
</dbReference>
<dbReference type="VEuPathDB" id="TriTrypDB:Tbg972.3.200"/>
<dbReference type="KEGG" id="tbg:TbgDal_III200"/>
<protein>
    <submittedName>
        <fullName evidence="2">Uncharacterized protein</fullName>
    </submittedName>
</protein>
<evidence type="ECO:0000313" key="2">
    <source>
        <dbReference type="EMBL" id="CBH09681.1"/>
    </source>
</evidence>
<dbReference type="GeneID" id="23858975"/>
<evidence type="ECO:0000256" key="1">
    <source>
        <dbReference type="SAM" id="MobiDB-lite"/>
    </source>
</evidence>
<proteinExistence type="predicted"/>
<dbReference type="EMBL" id="FN554966">
    <property type="protein sequence ID" value="CBH09681.1"/>
    <property type="molecule type" value="Genomic_DNA"/>
</dbReference>
<dbReference type="AlphaFoldDB" id="C9ZKT8"/>
<evidence type="ECO:0000313" key="3">
    <source>
        <dbReference type="Proteomes" id="UP000002316"/>
    </source>
</evidence>
<feature type="compositionally biased region" description="Polar residues" evidence="1">
    <location>
        <begin position="223"/>
        <end position="245"/>
    </location>
</feature>
<gene>
    <name evidence="2" type="ORF">TbgDal_III200</name>
</gene>
<reference evidence="3" key="1">
    <citation type="journal article" date="2010" name="PLoS Negl. Trop. Dis.">
        <title>The genome sequence of Trypanosoma brucei gambiense, causative agent of chronic human african trypanosomiasis.</title>
        <authorList>
            <person name="Jackson A.P."/>
            <person name="Sanders M."/>
            <person name="Berry A."/>
            <person name="McQuillan J."/>
            <person name="Aslett M.A."/>
            <person name="Quail M.A."/>
            <person name="Chukualim B."/>
            <person name="Capewell P."/>
            <person name="MacLeod A."/>
            <person name="Melville S.E."/>
            <person name="Gibson W."/>
            <person name="Barry J.D."/>
            <person name="Berriman M."/>
            <person name="Hertz-Fowler C."/>
        </authorList>
    </citation>
    <scope>NUCLEOTIDE SEQUENCE [LARGE SCALE GENOMIC DNA]</scope>
    <source>
        <strain evidence="3">MHOM/CI/86/DAL972</strain>
    </source>
</reference>
<feature type="region of interest" description="Disordered" evidence="1">
    <location>
        <begin position="191"/>
        <end position="245"/>
    </location>
</feature>
<accession>C9ZKT8</accession>
<sequence length="245" mass="27693">MTLYAPTGRITILNILCCKSIVVAVQKYPPVAQPAGMDPQIQLECSLPYWNLQLVLRVRNYHHFAKPFGWVYFLSNHHVFPLDCQSVSSLLVVMGPSRDCQQCCLEPLDLMEPSAPDSGHHFLSLLNPPDLRHLVRNKRQGGPGRKWHTTDSPSRRCRRCSFLVEKRVAFPLETACTPVVHTELVSAFPRKSKVQRNHEGLGNPPTPPSEPAREKRKHALNKASMQTQSARTEHQNLTSLTIKSH</sequence>
<organism evidence="2 3">
    <name type="scientific">Trypanosoma brucei gambiense (strain MHOM/CI/86/DAL972)</name>
    <dbReference type="NCBI Taxonomy" id="679716"/>
    <lineage>
        <taxon>Eukaryota</taxon>
        <taxon>Discoba</taxon>
        <taxon>Euglenozoa</taxon>
        <taxon>Kinetoplastea</taxon>
        <taxon>Metakinetoplastina</taxon>
        <taxon>Trypanosomatida</taxon>
        <taxon>Trypanosomatidae</taxon>
        <taxon>Trypanosoma</taxon>
    </lineage>
</organism>